<proteinExistence type="predicted"/>
<protein>
    <submittedName>
        <fullName evidence="2">Uncharacterized protein</fullName>
    </submittedName>
</protein>
<feature type="region of interest" description="Disordered" evidence="1">
    <location>
        <begin position="203"/>
        <end position="226"/>
    </location>
</feature>
<evidence type="ECO:0000313" key="2">
    <source>
        <dbReference type="EMBL" id="SIT49351.1"/>
    </source>
</evidence>
<feature type="compositionally biased region" description="Basic and acidic residues" evidence="1">
    <location>
        <begin position="206"/>
        <end position="216"/>
    </location>
</feature>
<dbReference type="AlphaFoldDB" id="A0A1N7SPH5"/>
<keyword evidence="3" id="KW-1185">Reference proteome</keyword>
<gene>
    <name evidence="2" type="ORF">BN2475_1370012</name>
</gene>
<dbReference type="Proteomes" id="UP000187012">
    <property type="component" value="Unassembled WGS sequence"/>
</dbReference>
<sequence length="226" mass="24964">MQDQFTQPAFPGNARGTVIDNLDLLDSLAALAAESAVPVCATVDSRILPLALQPQVTESHIVAIAIPHEMELDWDAQTTDQLFPHNEVDYEHRQATTLILLGDGPIAFEPSLVWKPLFGTDGSLFVVFLHRGKTLLIRYRWNERFLATIDSLNASAGDNHKHDDEMAARAIIVMRSPTYGSADSSALVPAAYFDVETDGSLSEYQPSERLRSEPDKVTNPCPLEDY</sequence>
<reference evidence="2 3" key="1">
    <citation type="submission" date="2016-12" db="EMBL/GenBank/DDBJ databases">
        <authorList>
            <person name="Song W.-J."/>
            <person name="Kurnit D.M."/>
        </authorList>
    </citation>
    <scope>NUCLEOTIDE SEQUENCE [LARGE SCALE GENOMIC DNA]</scope>
    <source>
        <strain evidence="2 3">STM7296</strain>
    </source>
</reference>
<dbReference type="OrthoDB" id="9131783at2"/>
<organism evidence="2 3">
    <name type="scientific">Paraburkholderia ribeironis</name>
    <dbReference type="NCBI Taxonomy" id="1247936"/>
    <lineage>
        <taxon>Bacteria</taxon>
        <taxon>Pseudomonadati</taxon>
        <taxon>Pseudomonadota</taxon>
        <taxon>Betaproteobacteria</taxon>
        <taxon>Burkholderiales</taxon>
        <taxon>Burkholderiaceae</taxon>
        <taxon>Paraburkholderia</taxon>
    </lineage>
</organism>
<dbReference type="RefSeq" id="WP_094783386.1">
    <property type="nucleotide sequence ID" value="NZ_CYGX02000137.1"/>
</dbReference>
<evidence type="ECO:0000313" key="3">
    <source>
        <dbReference type="Proteomes" id="UP000187012"/>
    </source>
</evidence>
<name>A0A1N7SPH5_9BURK</name>
<accession>A0A1N7SPH5</accession>
<evidence type="ECO:0000256" key="1">
    <source>
        <dbReference type="SAM" id="MobiDB-lite"/>
    </source>
</evidence>
<dbReference type="STRING" id="1247936.BN2475_1370012"/>
<dbReference type="EMBL" id="CYGX02000137">
    <property type="protein sequence ID" value="SIT49351.1"/>
    <property type="molecule type" value="Genomic_DNA"/>
</dbReference>